<protein>
    <submittedName>
        <fullName evidence="1">DUF4417 domain-containing protein</fullName>
    </submittedName>
</protein>
<keyword evidence="2" id="KW-1185">Reference proteome</keyword>
<name>A0A4D7AT93_9FIRM</name>
<dbReference type="InterPro" id="IPR025530">
    <property type="entry name" value="DUF4417"/>
</dbReference>
<gene>
    <name evidence="1" type="ORF">EIO64_07925</name>
</gene>
<reference evidence="2" key="1">
    <citation type="submission" date="2018-12" db="EMBL/GenBank/DDBJ databases">
        <title>Dusodibacter welbiota gen. nov., sp. nov., isolated from human faeces and emended description of the Oscillibacter genus.</title>
        <authorList>
            <person name="Le Roy T."/>
            <person name="Van der Smissen P."/>
            <person name="Delzenne N."/>
            <person name="Muccioli G."/>
            <person name="Collet J.F."/>
            <person name="Cani P.D."/>
        </authorList>
    </citation>
    <scope>NUCLEOTIDE SEQUENCE [LARGE SCALE GENOMIC DNA]</scope>
    <source>
        <strain evidence="2">J115</strain>
    </source>
</reference>
<evidence type="ECO:0000313" key="2">
    <source>
        <dbReference type="Proteomes" id="UP000298642"/>
    </source>
</evidence>
<evidence type="ECO:0000313" key="1">
    <source>
        <dbReference type="EMBL" id="QCI59156.1"/>
    </source>
</evidence>
<dbReference type="GeneID" id="89523001"/>
<dbReference type="Proteomes" id="UP000298642">
    <property type="component" value="Chromosome"/>
</dbReference>
<sequence length="434" mass="50173">MTEENYNYRTSQALLRNQFPGNGKLKIPIIPMFQEKPGDFDDLLLIGFDKTHLEDQNHLDRMVHFFLYDYRFERVWKHPDNDVEKLSRYRAVLSPDFSMYLEMAPVMQIYNVFRNRWCGAYWASKGIRVIPAVNWGDESTFDFCFEGIEKGSVVAVSTYMATEHDNCCDQKEWFIAGYDEMLRRIEPEKIICYNTPFPEMQGNIIYVDYERSFRGEDLDAFKIGSTSSGDRDTIEPYLIGKGGGSAYGADWKPNPKKPNDWKFLGNPGDINQTYNKHGELYETHIGPDGKADYEIHHSDHGNPGEHVNPHAHEIIWTPTGPSFNPMDMPLKRFIQRKEIVSMTPLIPANTPEQNQFVSISDFKWCVDKGGEIDFIWDGKEYGISHSRGRIIAYLWGQPDTTQYFATADDVLNYMVGSDRLRDVITQVTVLDRTI</sequence>
<accession>A0A4D7AT93</accession>
<dbReference type="Pfam" id="PF14386">
    <property type="entry name" value="DUF4417"/>
    <property type="match status" value="1"/>
</dbReference>
<proteinExistence type="predicted"/>
<organism evidence="1 2">
    <name type="scientific">Dysosmobacter welbionis</name>
    <dbReference type="NCBI Taxonomy" id="2093857"/>
    <lineage>
        <taxon>Bacteria</taxon>
        <taxon>Bacillati</taxon>
        <taxon>Bacillota</taxon>
        <taxon>Clostridia</taxon>
        <taxon>Eubacteriales</taxon>
        <taxon>Oscillospiraceae</taxon>
        <taxon>Dysosmobacter</taxon>
    </lineage>
</organism>
<dbReference type="EMBL" id="CP034413">
    <property type="protein sequence ID" value="QCI59156.1"/>
    <property type="molecule type" value="Genomic_DNA"/>
</dbReference>
<dbReference type="RefSeq" id="WP_136891154.1">
    <property type="nucleotide sequence ID" value="NZ_CP034413.3"/>
</dbReference>
<dbReference type="KEGG" id="obj:EIO64_07925"/>
<dbReference type="AlphaFoldDB" id="A0A4D7AT93"/>